<dbReference type="AlphaFoldDB" id="A0AAE0K640"/>
<evidence type="ECO:0000313" key="4">
    <source>
        <dbReference type="Proteomes" id="UP001285441"/>
    </source>
</evidence>
<comment type="caution">
    <text evidence="3">The sequence shown here is derived from an EMBL/GenBank/DDBJ whole genome shotgun (WGS) entry which is preliminary data.</text>
</comment>
<feature type="compositionally biased region" description="Basic and acidic residues" evidence="1">
    <location>
        <begin position="97"/>
        <end position="106"/>
    </location>
</feature>
<dbReference type="Proteomes" id="UP001285441">
    <property type="component" value="Unassembled WGS sequence"/>
</dbReference>
<organism evidence="3 4">
    <name type="scientific">Podospora didyma</name>
    <dbReference type="NCBI Taxonomy" id="330526"/>
    <lineage>
        <taxon>Eukaryota</taxon>
        <taxon>Fungi</taxon>
        <taxon>Dikarya</taxon>
        <taxon>Ascomycota</taxon>
        <taxon>Pezizomycotina</taxon>
        <taxon>Sordariomycetes</taxon>
        <taxon>Sordariomycetidae</taxon>
        <taxon>Sordariales</taxon>
        <taxon>Podosporaceae</taxon>
        <taxon>Podospora</taxon>
    </lineage>
</organism>
<evidence type="ECO:0000313" key="3">
    <source>
        <dbReference type="EMBL" id="KAK3370337.1"/>
    </source>
</evidence>
<reference evidence="3" key="1">
    <citation type="journal article" date="2023" name="Mol. Phylogenet. Evol.">
        <title>Genome-scale phylogeny and comparative genomics of the fungal order Sordariales.</title>
        <authorList>
            <person name="Hensen N."/>
            <person name="Bonometti L."/>
            <person name="Westerberg I."/>
            <person name="Brannstrom I.O."/>
            <person name="Guillou S."/>
            <person name="Cros-Aarteil S."/>
            <person name="Calhoun S."/>
            <person name="Haridas S."/>
            <person name="Kuo A."/>
            <person name="Mondo S."/>
            <person name="Pangilinan J."/>
            <person name="Riley R."/>
            <person name="LaButti K."/>
            <person name="Andreopoulos B."/>
            <person name="Lipzen A."/>
            <person name="Chen C."/>
            <person name="Yan M."/>
            <person name="Daum C."/>
            <person name="Ng V."/>
            <person name="Clum A."/>
            <person name="Steindorff A."/>
            <person name="Ohm R.A."/>
            <person name="Martin F."/>
            <person name="Silar P."/>
            <person name="Natvig D.O."/>
            <person name="Lalanne C."/>
            <person name="Gautier V."/>
            <person name="Ament-Velasquez S.L."/>
            <person name="Kruys A."/>
            <person name="Hutchinson M.I."/>
            <person name="Powell A.J."/>
            <person name="Barry K."/>
            <person name="Miller A.N."/>
            <person name="Grigoriev I.V."/>
            <person name="Debuchy R."/>
            <person name="Gladieux P."/>
            <person name="Hiltunen Thoren M."/>
            <person name="Johannesson H."/>
        </authorList>
    </citation>
    <scope>NUCLEOTIDE SEQUENCE</scope>
    <source>
        <strain evidence="3">CBS 232.78</strain>
    </source>
</reference>
<protein>
    <submittedName>
        <fullName evidence="3">Uncharacterized protein</fullName>
    </submittedName>
</protein>
<keyword evidence="2" id="KW-0812">Transmembrane</keyword>
<accession>A0AAE0K640</accession>
<feature type="compositionally biased region" description="Polar residues" evidence="1">
    <location>
        <begin position="132"/>
        <end position="141"/>
    </location>
</feature>
<dbReference type="EMBL" id="JAULSW010000009">
    <property type="protein sequence ID" value="KAK3370337.1"/>
    <property type="molecule type" value="Genomic_DNA"/>
</dbReference>
<keyword evidence="2" id="KW-0472">Membrane</keyword>
<name>A0AAE0K640_9PEZI</name>
<proteinExistence type="predicted"/>
<evidence type="ECO:0000256" key="2">
    <source>
        <dbReference type="SAM" id="Phobius"/>
    </source>
</evidence>
<reference evidence="3" key="2">
    <citation type="submission" date="2023-06" db="EMBL/GenBank/DDBJ databases">
        <authorList>
            <consortium name="Lawrence Berkeley National Laboratory"/>
            <person name="Haridas S."/>
            <person name="Hensen N."/>
            <person name="Bonometti L."/>
            <person name="Westerberg I."/>
            <person name="Brannstrom I.O."/>
            <person name="Guillou S."/>
            <person name="Cros-Aarteil S."/>
            <person name="Calhoun S."/>
            <person name="Kuo A."/>
            <person name="Mondo S."/>
            <person name="Pangilinan J."/>
            <person name="Riley R."/>
            <person name="LaButti K."/>
            <person name="Andreopoulos B."/>
            <person name="Lipzen A."/>
            <person name="Chen C."/>
            <person name="Yanf M."/>
            <person name="Daum C."/>
            <person name="Ng V."/>
            <person name="Clum A."/>
            <person name="Steindorff A."/>
            <person name="Ohm R."/>
            <person name="Martin F."/>
            <person name="Silar P."/>
            <person name="Natvig D."/>
            <person name="Lalanne C."/>
            <person name="Gautier V."/>
            <person name="Ament-velasquez S.L."/>
            <person name="Kruys A."/>
            <person name="Hutchinson M.I."/>
            <person name="Powell A.J."/>
            <person name="Barry K."/>
            <person name="Miller A.N."/>
            <person name="Grigoriev I.V."/>
            <person name="Debuchy R."/>
            <person name="Gladieux P."/>
            <person name="Thoren M.H."/>
            <person name="Johannesson H."/>
        </authorList>
    </citation>
    <scope>NUCLEOTIDE SEQUENCE</scope>
    <source>
        <strain evidence="3">CBS 232.78</strain>
    </source>
</reference>
<keyword evidence="2" id="KW-1133">Transmembrane helix</keyword>
<keyword evidence="4" id="KW-1185">Reference proteome</keyword>
<feature type="region of interest" description="Disordered" evidence="1">
    <location>
        <begin position="77"/>
        <end position="156"/>
    </location>
</feature>
<sequence length="156" mass="16498">MFYEVQTRTLPRKSLTMANIVSPPILDPASASAVASQLPHHVVELPFPAYGYVLIIGLGLCIFGTMIVGLWTTGFNLFDEPTEPGPPPANITSSSSSEKKDPKDWVFARPTSGSGNNKKPEVSGSGSGTKPEGSSSRQLPQGQAGGRGGNQKRTTR</sequence>
<evidence type="ECO:0000256" key="1">
    <source>
        <dbReference type="SAM" id="MobiDB-lite"/>
    </source>
</evidence>
<feature type="transmembrane region" description="Helical" evidence="2">
    <location>
        <begin position="49"/>
        <end position="71"/>
    </location>
</feature>
<gene>
    <name evidence="3" type="ORF">B0H63DRAFT_486813</name>
</gene>